<evidence type="ECO:0000313" key="3">
    <source>
        <dbReference type="Proteomes" id="UP000688137"/>
    </source>
</evidence>
<dbReference type="AlphaFoldDB" id="A0A8S1Q6Z4"/>
<proteinExistence type="predicted"/>
<accession>A0A8S1Q6Z4</accession>
<organism evidence="2 3">
    <name type="scientific">Paramecium primaurelia</name>
    <dbReference type="NCBI Taxonomy" id="5886"/>
    <lineage>
        <taxon>Eukaryota</taxon>
        <taxon>Sar</taxon>
        <taxon>Alveolata</taxon>
        <taxon>Ciliophora</taxon>
        <taxon>Intramacronucleata</taxon>
        <taxon>Oligohymenophorea</taxon>
        <taxon>Peniculida</taxon>
        <taxon>Parameciidae</taxon>
        <taxon>Paramecium</taxon>
    </lineage>
</organism>
<dbReference type="PROSITE" id="PS50222">
    <property type="entry name" value="EF_HAND_2"/>
    <property type="match status" value="1"/>
</dbReference>
<name>A0A8S1Q6Z4_PARPR</name>
<dbReference type="InterPro" id="IPR018247">
    <property type="entry name" value="EF_Hand_1_Ca_BS"/>
</dbReference>
<protein>
    <recommendedName>
        <fullName evidence="1">EF-hand domain-containing protein</fullName>
    </recommendedName>
</protein>
<dbReference type="PROSITE" id="PS00018">
    <property type="entry name" value="EF_HAND_1"/>
    <property type="match status" value="1"/>
</dbReference>
<keyword evidence="3" id="KW-1185">Reference proteome</keyword>
<gene>
    <name evidence="2" type="ORF">PPRIM_AZ9-3.1.T1440120</name>
</gene>
<evidence type="ECO:0000259" key="1">
    <source>
        <dbReference type="PROSITE" id="PS50222"/>
    </source>
</evidence>
<dbReference type="EMBL" id="CAJJDM010000148">
    <property type="protein sequence ID" value="CAD8110561.1"/>
    <property type="molecule type" value="Genomic_DNA"/>
</dbReference>
<dbReference type="Proteomes" id="UP000688137">
    <property type="component" value="Unassembled WGS sequence"/>
</dbReference>
<reference evidence="2" key="1">
    <citation type="submission" date="2021-01" db="EMBL/GenBank/DDBJ databases">
        <authorList>
            <consortium name="Genoscope - CEA"/>
            <person name="William W."/>
        </authorList>
    </citation>
    <scope>NUCLEOTIDE SEQUENCE</scope>
</reference>
<feature type="domain" description="EF-hand" evidence="1">
    <location>
        <begin position="69"/>
        <end position="104"/>
    </location>
</feature>
<evidence type="ECO:0000313" key="2">
    <source>
        <dbReference type="EMBL" id="CAD8110561.1"/>
    </source>
</evidence>
<sequence length="142" mass="16843">MQHPHEIVDMFNEFKSTQTNLLNVKEFLDLLQESGLNKSCQLLYKKLQKKKMDNLNLNQFAECFHYDANDYENFKMLFQIMDTSNSQKISKQELKKQCDILEMGFSDKDIDIMINQIGSDEQNVVSSDKLWSVLQQYKNHDY</sequence>
<dbReference type="InterPro" id="IPR002048">
    <property type="entry name" value="EF_hand_dom"/>
</dbReference>
<dbReference type="GO" id="GO:0005509">
    <property type="term" value="F:calcium ion binding"/>
    <property type="evidence" value="ECO:0007669"/>
    <property type="project" value="InterPro"/>
</dbReference>
<comment type="caution">
    <text evidence="2">The sequence shown here is derived from an EMBL/GenBank/DDBJ whole genome shotgun (WGS) entry which is preliminary data.</text>
</comment>
<dbReference type="OMA" id="IMINQIG"/>